<proteinExistence type="predicted"/>
<dbReference type="EMBL" id="CP025408">
    <property type="protein sequence ID" value="AUH34292.1"/>
    <property type="molecule type" value="Genomic_DNA"/>
</dbReference>
<feature type="binding site" evidence="2">
    <location>
        <position position="116"/>
    </location>
    <ligand>
        <name>Mg(2+)</name>
        <dbReference type="ChEBI" id="CHEBI:18420"/>
    </ligand>
</feature>
<dbReference type="InterPro" id="IPR003542">
    <property type="entry name" value="Enbac_synth_compD-like"/>
</dbReference>
<dbReference type="PANTHER" id="PTHR38096:SF1">
    <property type="entry name" value="ENTEROBACTIN SYNTHASE COMPONENT D"/>
    <property type="match status" value="1"/>
</dbReference>
<keyword evidence="5" id="KW-1185">Reference proteome</keyword>
<gene>
    <name evidence="4" type="ORF">CUV01_13665</name>
</gene>
<dbReference type="OrthoDB" id="8210607at2"/>
<evidence type="ECO:0000256" key="2">
    <source>
        <dbReference type="PIRSR" id="PIRSR603542-2"/>
    </source>
</evidence>
<accession>A0A2K9F1P8</accession>
<dbReference type="InterPro" id="IPR041354">
    <property type="entry name" value="4PPT_N"/>
</dbReference>
<evidence type="ECO:0000256" key="1">
    <source>
        <dbReference type="PIRSR" id="PIRSR603542-1"/>
    </source>
</evidence>
<feature type="binding site" evidence="1">
    <location>
        <position position="164"/>
    </location>
    <ligand>
        <name>CoA</name>
        <dbReference type="ChEBI" id="CHEBI:57287"/>
    </ligand>
</feature>
<organism evidence="4 5">
    <name type="scientific">Paracoccus tegillarcae</name>
    <dbReference type="NCBI Taxonomy" id="1529068"/>
    <lineage>
        <taxon>Bacteria</taxon>
        <taxon>Pseudomonadati</taxon>
        <taxon>Pseudomonadota</taxon>
        <taxon>Alphaproteobacteria</taxon>
        <taxon>Rhodobacterales</taxon>
        <taxon>Paracoccaceae</taxon>
        <taxon>Paracoccus</taxon>
    </lineage>
</organism>
<evidence type="ECO:0000313" key="5">
    <source>
        <dbReference type="Proteomes" id="UP000233742"/>
    </source>
</evidence>
<evidence type="ECO:0000313" key="4">
    <source>
        <dbReference type="EMBL" id="AUH34292.1"/>
    </source>
</evidence>
<dbReference type="AlphaFoldDB" id="A0A2K9F1P8"/>
<feature type="binding site" evidence="1">
    <location>
        <position position="150"/>
    </location>
    <ligand>
        <name>CoA</name>
        <dbReference type="ChEBI" id="CHEBI:57287"/>
    </ligand>
</feature>
<dbReference type="InterPro" id="IPR037143">
    <property type="entry name" value="4-PPantetheinyl_Trfase_dom_sf"/>
</dbReference>
<feature type="binding site" evidence="1">
    <location>
        <position position="114"/>
    </location>
    <ligand>
        <name>CoA</name>
        <dbReference type="ChEBI" id="CHEBI:57287"/>
    </ligand>
</feature>
<keyword evidence="2" id="KW-0460">Magnesium</keyword>
<dbReference type="GO" id="GO:0008897">
    <property type="term" value="F:holo-[acyl-carrier-protein] synthase activity"/>
    <property type="evidence" value="ECO:0007669"/>
    <property type="project" value="InterPro"/>
</dbReference>
<dbReference type="PRINTS" id="PR01399">
    <property type="entry name" value="ENTSNTHTASED"/>
</dbReference>
<keyword evidence="2" id="KW-0479">Metal-binding</keyword>
<name>A0A2K9F1P8_9RHOB</name>
<dbReference type="KEGG" id="paro:CUV01_13665"/>
<feature type="domain" description="4'-phosphopantetheinyl transferase N-terminal" evidence="3">
    <location>
        <begin position="35"/>
        <end position="103"/>
    </location>
</feature>
<dbReference type="GO" id="GO:0000287">
    <property type="term" value="F:magnesium ion binding"/>
    <property type="evidence" value="ECO:0007669"/>
    <property type="project" value="InterPro"/>
</dbReference>
<feature type="binding site" evidence="1">
    <location>
        <position position="154"/>
    </location>
    <ligand>
        <name>CoA</name>
        <dbReference type="ChEBI" id="CHEBI:57287"/>
    </ligand>
</feature>
<dbReference type="PANTHER" id="PTHR38096">
    <property type="entry name" value="ENTEROBACTIN SYNTHASE COMPONENT D"/>
    <property type="match status" value="1"/>
</dbReference>
<protein>
    <submittedName>
        <fullName evidence="4">4-phosphopantetheinyl transferase</fullName>
    </submittedName>
</protein>
<feature type="binding site" evidence="2">
    <location>
        <position position="114"/>
    </location>
    <ligand>
        <name>Mg(2+)</name>
        <dbReference type="ChEBI" id="CHEBI:18420"/>
    </ligand>
</feature>
<feature type="binding site" evidence="1">
    <location>
        <position position="46"/>
    </location>
    <ligand>
        <name>CoA</name>
        <dbReference type="ChEBI" id="CHEBI:57287"/>
    </ligand>
</feature>
<dbReference type="GO" id="GO:0009366">
    <property type="term" value="C:enterobactin synthetase complex"/>
    <property type="evidence" value="ECO:0007669"/>
    <property type="project" value="InterPro"/>
</dbReference>
<dbReference type="GO" id="GO:0005886">
    <property type="term" value="C:plasma membrane"/>
    <property type="evidence" value="ECO:0007669"/>
    <property type="project" value="TreeGrafter"/>
</dbReference>
<sequence>MNTADQLADAARSMLGPGISCAVVPLGQGNLLPAEAKSMRNAVTARRDEFASGRLALRLAIARAGYDLPADLPILSRADRQPDLPTGLVVSLAHAGGLAIALASCQPGIGLGVDIEPVHAMRPEGLEDSVQPFRFRDSHPDPLAVFCAKETLFKRQFPVTGRMLDFCEVSLAMDAARFAACIPDLGLMRGKWARISGFYLSVSAGNTCKNRHPS</sequence>
<dbReference type="Pfam" id="PF17837">
    <property type="entry name" value="4PPT_N"/>
    <property type="match status" value="1"/>
</dbReference>
<keyword evidence="4" id="KW-0808">Transferase</keyword>
<dbReference type="Proteomes" id="UP000233742">
    <property type="component" value="Chromosome"/>
</dbReference>
<evidence type="ECO:0000259" key="3">
    <source>
        <dbReference type="Pfam" id="PF17837"/>
    </source>
</evidence>
<dbReference type="Gene3D" id="3.90.470.20">
    <property type="entry name" value="4'-phosphopantetheinyl transferase domain"/>
    <property type="match status" value="1"/>
</dbReference>
<dbReference type="GO" id="GO:0009239">
    <property type="term" value="P:enterobactin biosynthetic process"/>
    <property type="evidence" value="ECO:0007669"/>
    <property type="project" value="InterPro"/>
</dbReference>
<feature type="binding site" evidence="2">
    <location>
        <position position="115"/>
    </location>
    <ligand>
        <name>Mg(2+)</name>
        <dbReference type="ChEBI" id="CHEBI:18420"/>
    </ligand>
</feature>
<comment type="cofactor">
    <cofactor evidence="2">
        <name>Mg(2+)</name>
        <dbReference type="ChEBI" id="CHEBI:18420"/>
    </cofactor>
</comment>
<reference evidence="4 5" key="1">
    <citation type="submission" date="2017-12" db="EMBL/GenBank/DDBJ databases">
        <authorList>
            <person name="Hurst M.R.H."/>
        </authorList>
    </citation>
    <scope>NUCLEOTIDE SEQUENCE [LARGE SCALE GENOMIC DNA]</scope>
    <source>
        <strain evidence="4 5">BM15</strain>
    </source>
</reference>
<feature type="binding site" evidence="1">
    <location>
        <position position="54"/>
    </location>
    <ligand>
        <name>CoA</name>
        <dbReference type="ChEBI" id="CHEBI:57287"/>
    </ligand>
</feature>